<comment type="subcellular location">
    <subcellularLocation>
        <location evidence="1">Cell membrane</location>
        <topology evidence="1">Multi-pass membrane protein</topology>
    </subcellularLocation>
</comment>
<dbReference type="Proteomes" id="UP000279089">
    <property type="component" value="Unassembled WGS sequence"/>
</dbReference>
<protein>
    <submittedName>
        <fullName evidence="9">ABC transporter permease</fullName>
    </submittedName>
</protein>
<evidence type="ECO:0000313" key="9">
    <source>
        <dbReference type="EMBL" id="RPD40205.1"/>
    </source>
</evidence>
<dbReference type="Pfam" id="PF02687">
    <property type="entry name" value="FtsX"/>
    <property type="match status" value="2"/>
</dbReference>
<keyword evidence="3 6" id="KW-0812">Transmembrane</keyword>
<keyword evidence="2" id="KW-1003">Cell membrane</keyword>
<feature type="transmembrane region" description="Helical" evidence="6">
    <location>
        <begin position="293"/>
        <end position="315"/>
    </location>
</feature>
<feature type="transmembrane region" description="Helical" evidence="6">
    <location>
        <begin position="735"/>
        <end position="757"/>
    </location>
</feature>
<evidence type="ECO:0000259" key="7">
    <source>
        <dbReference type="Pfam" id="PF02687"/>
    </source>
</evidence>
<dbReference type="GO" id="GO:0022857">
    <property type="term" value="F:transmembrane transporter activity"/>
    <property type="evidence" value="ECO:0007669"/>
    <property type="project" value="TreeGrafter"/>
</dbReference>
<name>A0A3N4MA26_9BACT</name>
<comment type="caution">
    <text evidence="9">The sequence shown here is derived from an EMBL/GenBank/DDBJ whole genome shotgun (WGS) entry which is preliminary data.</text>
</comment>
<feature type="domain" description="ABC3 transporter permease C-terminal" evidence="7">
    <location>
        <begin position="299"/>
        <end position="415"/>
    </location>
</feature>
<reference evidence="10" key="1">
    <citation type="submission" date="2018-11" db="EMBL/GenBank/DDBJ databases">
        <title>Chitinophaga lutea sp.nov., isolate from arsenic contaminated soil.</title>
        <authorList>
            <person name="Zong Y."/>
        </authorList>
    </citation>
    <scope>NUCLEOTIDE SEQUENCE [LARGE SCALE GENOMIC DNA]</scope>
    <source>
        <strain evidence="10">YLT18</strain>
    </source>
</reference>
<feature type="domain" description="MacB-like periplasmic core" evidence="8">
    <location>
        <begin position="20"/>
        <end position="238"/>
    </location>
</feature>
<gene>
    <name evidence="9" type="ORF">EG028_16270</name>
</gene>
<dbReference type="AlphaFoldDB" id="A0A3N4MA26"/>
<evidence type="ECO:0000256" key="3">
    <source>
        <dbReference type="ARBA" id="ARBA00022692"/>
    </source>
</evidence>
<evidence type="ECO:0000256" key="5">
    <source>
        <dbReference type="ARBA" id="ARBA00023136"/>
    </source>
</evidence>
<feature type="transmembrane region" description="Helical" evidence="6">
    <location>
        <begin position="769"/>
        <end position="789"/>
    </location>
</feature>
<dbReference type="RefSeq" id="WP_120517573.1">
    <property type="nucleotide sequence ID" value="NZ_QXZY01000009.1"/>
</dbReference>
<feature type="transmembrane region" description="Helical" evidence="6">
    <location>
        <begin position="683"/>
        <end position="708"/>
    </location>
</feature>
<feature type="transmembrane region" description="Helical" evidence="6">
    <location>
        <begin position="21"/>
        <end position="43"/>
    </location>
</feature>
<dbReference type="PANTHER" id="PTHR30572:SF18">
    <property type="entry name" value="ABC-TYPE MACROLIDE FAMILY EXPORT SYSTEM PERMEASE COMPONENT 2"/>
    <property type="match status" value="1"/>
</dbReference>
<dbReference type="OrthoDB" id="5933722at2"/>
<dbReference type="PANTHER" id="PTHR30572">
    <property type="entry name" value="MEMBRANE COMPONENT OF TRANSPORTER-RELATED"/>
    <property type="match status" value="1"/>
</dbReference>
<feature type="domain" description="ABC3 transporter permease C-terminal" evidence="7">
    <location>
        <begin position="687"/>
        <end position="799"/>
    </location>
</feature>
<sequence>MLRNYFKIALRNLWKHKTNTFINLLGLTVAFTICLLLLLSVYFEFSFDKFHQQPEDLYRTYFKVQQPEKPILQSSMPEPMLKALKEQFPAVQYGTRYNRNGCEIVYNGKHFFNELAFGDPDFFTMFNFPLEKGNAPQALEGRNNIVLTRATANAIFGNENPIGKQLQVQSGGPWKAFIVSAVAAEIPTTSSIRFDAVVPFEHGFTYPATVGKWDATNHDIILRLKHGTDVKAFEKAVQGLINLQYKDYIGDLKRDGAVAAPNGQYMELLMQPYLNMHTDSSMRGAGETISRSYLYMLLSVAVFVMFIACINFINLSVGRSFTRTREVGLRKTLGALPFQVGLQFWGEAAIICALALLISIPVFYVVLPYYKAVFGSSLETGVLNQPVIIASIIGSFLLVTLLAGGYPALVMTRMDAVNILKGKLRLKTSGGLRNGLIIGQFAIAILLIGCTLVAWNQLNFLRARPLGYNSSQVVSIPVGQEVNGREALELLRQKLNAEPSVLSVTGLSKNMGVGIDGGSYTFSLGFDYKNRNISMEWLNVGYDFTQTMDLAMASGRDFSRNFSTDSSGIVINEQMARKMGVKDPVGEILQIEELNLPMKVIGVVKDFNFQSLHRPVEPMGLVMYKEMPINYLLVKVRPDNLPVIMGKLKTHWAQIAPRSEFRGSFLDENINRQYNREERFTQIFVYAAVVAIVLSCLGLFALAVLAIMQRTREIGIRKALGASTVSIVQLITKDFVKLIVIAMIIATPLAWYFMSIWLKDFAFSVQIQWWWLLAAGLIALAVALCTIGYQSLKAAFANPVKSLKTE</sequence>
<proteinExistence type="predicted"/>
<keyword evidence="5 6" id="KW-0472">Membrane</keyword>
<keyword evidence="10" id="KW-1185">Reference proteome</keyword>
<accession>A0A3N4MA26</accession>
<evidence type="ECO:0000256" key="6">
    <source>
        <dbReference type="SAM" id="Phobius"/>
    </source>
</evidence>
<feature type="transmembrane region" description="Helical" evidence="6">
    <location>
        <begin position="387"/>
        <end position="410"/>
    </location>
</feature>
<dbReference type="InterPro" id="IPR025857">
    <property type="entry name" value="MacB_PCD"/>
</dbReference>
<evidence type="ECO:0000256" key="2">
    <source>
        <dbReference type="ARBA" id="ARBA00022475"/>
    </source>
</evidence>
<feature type="transmembrane region" description="Helical" evidence="6">
    <location>
        <begin position="348"/>
        <end position="367"/>
    </location>
</feature>
<dbReference type="Pfam" id="PF12704">
    <property type="entry name" value="MacB_PCD"/>
    <property type="match status" value="2"/>
</dbReference>
<evidence type="ECO:0000256" key="1">
    <source>
        <dbReference type="ARBA" id="ARBA00004651"/>
    </source>
</evidence>
<dbReference type="InterPro" id="IPR050250">
    <property type="entry name" value="Macrolide_Exporter_MacB"/>
</dbReference>
<dbReference type="GO" id="GO:0005886">
    <property type="term" value="C:plasma membrane"/>
    <property type="evidence" value="ECO:0007669"/>
    <property type="project" value="UniProtKB-SubCell"/>
</dbReference>
<evidence type="ECO:0000256" key="4">
    <source>
        <dbReference type="ARBA" id="ARBA00022989"/>
    </source>
</evidence>
<feature type="transmembrane region" description="Helical" evidence="6">
    <location>
        <begin position="431"/>
        <end position="455"/>
    </location>
</feature>
<feature type="domain" description="MacB-like periplasmic core" evidence="8">
    <location>
        <begin position="471"/>
        <end position="638"/>
    </location>
</feature>
<keyword evidence="4 6" id="KW-1133">Transmembrane helix</keyword>
<evidence type="ECO:0000259" key="8">
    <source>
        <dbReference type="Pfam" id="PF12704"/>
    </source>
</evidence>
<dbReference type="EMBL" id="RMBX01000008">
    <property type="protein sequence ID" value="RPD40205.1"/>
    <property type="molecule type" value="Genomic_DNA"/>
</dbReference>
<organism evidence="9 10">
    <name type="scientific">Chitinophaga barathri</name>
    <dbReference type="NCBI Taxonomy" id="1647451"/>
    <lineage>
        <taxon>Bacteria</taxon>
        <taxon>Pseudomonadati</taxon>
        <taxon>Bacteroidota</taxon>
        <taxon>Chitinophagia</taxon>
        <taxon>Chitinophagales</taxon>
        <taxon>Chitinophagaceae</taxon>
        <taxon>Chitinophaga</taxon>
    </lineage>
</organism>
<evidence type="ECO:0000313" key="10">
    <source>
        <dbReference type="Proteomes" id="UP000279089"/>
    </source>
</evidence>
<dbReference type="InterPro" id="IPR003838">
    <property type="entry name" value="ABC3_permease_C"/>
</dbReference>